<dbReference type="AlphaFoldDB" id="C9KQM0"/>
<protein>
    <submittedName>
        <fullName evidence="1">Cof-like hydrolase</fullName>
    </submittedName>
</protein>
<comment type="caution">
    <text evidence="1">The sequence shown here is derived from an EMBL/GenBank/DDBJ whole genome shotgun (WGS) entry which is preliminary data.</text>
</comment>
<name>C9KQM0_9FIRM</name>
<dbReference type="HOGENOM" id="CLU_044146_5_1_9"/>
<dbReference type="SFLD" id="SFLDS00003">
    <property type="entry name" value="Haloacid_Dehalogenase"/>
    <property type="match status" value="1"/>
</dbReference>
<dbReference type="eggNOG" id="COG0561">
    <property type="taxonomic scope" value="Bacteria"/>
</dbReference>
<dbReference type="PANTHER" id="PTHR10000">
    <property type="entry name" value="PHOSPHOSERINE PHOSPHATASE"/>
    <property type="match status" value="1"/>
</dbReference>
<dbReference type="PANTHER" id="PTHR10000:SF8">
    <property type="entry name" value="HAD SUPERFAMILY HYDROLASE-LIKE, TYPE 3"/>
    <property type="match status" value="1"/>
</dbReference>
<organism evidence="1 2">
    <name type="scientific">Mitsuokella multacida DSM 20544</name>
    <dbReference type="NCBI Taxonomy" id="500635"/>
    <lineage>
        <taxon>Bacteria</taxon>
        <taxon>Bacillati</taxon>
        <taxon>Bacillota</taxon>
        <taxon>Negativicutes</taxon>
        <taxon>Selenomonadales</taxon>
        <taxon>Selenomonadaceae</taxon>
        <taxon>Mitsuokella</taxon>
    </lineage>
</organism>
<dbReference type="STRING" id="500635.MITSMUL_05539"/>
<dbReference type="GO" id="GO:0016791">
    <property type="term" value="F:phosphatase activity"/>
    <property type="evidence" value="ECO:0007669"/>
    <property type="project" value="UniProtKB-ARBA"/>
</dbReference>
<dbReference type="SUPFAM" id="SSF56784">
    <property type="entry name" value="HAD-like"/>
    <property type="match status" value="1"/>
</dbReference>
<gene>
    <name evidence="1" type="ORF">MITSMUL_05539</name>
</gene>
<dbReference type="PROSITE" id="PS01228">
    <property type="entry name" value="COF_1"/>
    <property type="match status" value="1"/>
</dbReference>
<dbReference type="CDD" id="cd07518">
    <property type="entry name" value="HAD_YbiV-Like"/>
    <property type="match status" value="1"/>
</dbReference>
<dbReference type="EMBL" id="ABWK02000025">
    <property type="protein sequence ID" value="EEX67796.1"/>
    <property type="molecule type" value="Genomic_DNA"/>
</dbReference>
<dbReference type="InterPro" id="IPR023214">
    <property type="entry name" value="HAD_sf"/>
</dbReference>
<dbReference type="Proteomes" id="UP000003671">
    <property type="component" value="Unassembled WGS sequence"/>
</dbReference>
<evidence type="ECO:0000313" key="2">
    <source>
        <dbReference type="Proteomes" id="UP000003671"/>
    </source>
</evidence>
<reference evidence="1" key="1">
    <citation type="submission" date="2009-09" db="EMBL/GenBank/DDBJ databases">
        <authorList>
            <person name="Weinstock G."/>
            <person name="Sodergren E."/>
            <person name="Clifton S."/>
            <person name="Fulton L."/>
            <person name="Fulton B."/>
            <person name="Courtney L."/>
            <person name="Fronick C."/>
            <person name="Harrison M."/>
            <person name="Strong C."/>
            <person name="Farmer C."/>
            <person name="Delahaunty K."/>
            <person name="Markovic C."/>
            <person name="Hall O."/>
            <person name="Minx P."/>
            <person name="Tomlinson C."/>
            <person name="Mitreva M."/>
            <person name="Nelson J."/>
            <person name="Hou S."/>
            <person name="Wollam A."/>
            <person name="Pepin K.H."/>
            <person name="Johnson M."/>
            <person name="Bhonagiri V."/>
            <person name="Nash W.E."/>
            <person name="Warren W."/>
            <person name="Chinwalla A."/>
            <person name="Mardis E.R."/>
            <person name="Wilson R.K."/>
        </authorList>
    </citation>
    <scope>NUCLEOTIDE SEQUENCE [LARGE SCALE GENOMIC DNA]</scope>
    <source>
        <strain evidence="1">DSM 20544</strain>
    </source>
</reference>
<keyword evidence="2" id="KW-1185">Reference proteome</keyword>
<dbReference type="GO" id="GO:0000287">
    <property type="term" value="F:magnesium ion binding"/>
    <property type="evidence" value="ECO:0007669"/>
    <property type="project" value="TreeGrafter"/>
</dbReference>
<dbReference type="SFLD" id="SFLDG01140">
    <property type="entry name" value="C2.B:_Phosphomannomutase_and_P"/>
    <property type="match status" value="1"/>
</dbReference>
<dbReference type="Pfam" id="PF08282">
    <property type="entry name" value="Hydrolase_3"/>
    <property type="match status" value="1"/>
</dbReference>
<dbReference type="InterPro" id="IPR000150">
    <property type="entry name" value="Cof"/>
</dbReference>
<evidence type="ECO:0000313" key="1">
    <source>
        <dbReference type="EMBL" id="EEX67796.1"/>
    </source>
</evidence>
<proteinExistence type="predicted"/>
<dbReference type="Gene3D" id="3.40.50.1000">
    <property type="entry name" value="HAD superfamily/HAD-like"/>
    <property type="match status" value="1"/>
</dbReference>
<accession>C9KQM0</accession>
<dbReference type="NCBIfam" id="TIGR00099">
    <property type="entry name" value="Cof-subfamily"/>
    <property type="match status" value="1"/>
</dbReference>
<dbReference type="Gene3D" id="3.30.1240.10">
    <property type="match status" value="1"/>
</dbReference>
<dbReference type="InterPro" id="IPR036412">
    <property type="entry name" value="HAD-like_sf"/>
</dbReference>
<sequence>MRDDERYGAIPVREAKERMKMIKAIFSDMDGTLLNEAGRLPTGFGELAAQLRSRGVIFAPASGRQYASLARTFASYREDFLFIAENGALVRYREKTIFSCPIDENLVWDVLDAVLGKPDIFPVLCGLRHAYVLRQQARDSLLQGIEPYYPNHVLVHSFADVEDVCVKIALFDDSGQAGQHILPYVKTFSSKLQLVESSGFWLDIMQKGVNKGKAIKAVCSRFGWQSGECAAFGDWLNDVEMMKAVRYSFAMANAHSSVKQAAHFTTLTNKENGVLLGIQGLIQKGLLYSPGQHGDLSPDCLPA</sequence>
<dbReference type="GO" id="GO:0005829">
    <property type="term" value="C:cytosol"/>
    <property type="evidence" value="ECO:0007669"/>
    <property type="project" value="TreeGrafter"/>
</dbReference>